<dbReference type="InterPro" id="IPR006379">
    <property type="entry name" value="HAD-SF_hydro_IIB"/>
</dbReference>
<dbReference type="NCBIfam" id="TIGR00099">
    <property type="entry name" value="Cof-subfamily"/>
    <property type="match status" value="1"/>
</dbReference>
<dbReference type="SFLD" id="SFLDS00003">
    <property type="entry name" value="Haloacid_Dehalogenase"/>
    <property type="match status" value="1"/>
</dbReference>
<dbReference type="EMBL" id="CP038865">
    <property type="protein sequence ID" value="QCA28082.1"/>
    <property type="molecule type" value="Genomic_DNA"/>
</dbReference>
<name>A0AAJ5EEM9_9ENTE</name>
<dbReference type="PANTHER" id="PTHR10000:SF25">
    <property type="entry name" value="PHOSPHATASE YKRA-RELATED"/>
    <property type="match status" value="1"/>
</dbReference>
<organism evidence="2 4">
    <name type="scientific">Vagococcus xieshaowenii</name>
    <dbReference type="NCBI Taxonomy" id="2562451"/>
    <lineage>
        <taxon>Bacteria</taxon>
        <taxon>Bacillati</taxon>
        <taxon>Bacillota</taxon>
        <taxon>Bacilli</taxon>
        <taxon>Lactobacillales</taxon>
        <taxon>Enterococcaceae</taxon>
        <taxon>Vagococcus</taxon>
    </lineage>
</organism>
<keyword evidence="3" id="KW-1185">Reference proteome</keyword>
<evidence type="ECO:0000313" key="3">
    <source>
        <dbReference type="Proteomes" id="UP000296883"/>
    </source>
</evidence>
<evidence type="ECO:0000313" key="2">
    <source>
        <dbReference type="EMBL" id="TFZ40125.1"/>
    </source>
</evidence>
<protein>
    <submittedName>
        <fullName evidence="2">Cof-type HAD-IIB family hydrolase</fullName>
    </submittedName>
</protein>
<dbReference type="Proteomes" id="UP000297725">
    <property type="component" value="Unassembled WGS sequence"/>
</dbReference>
<dbReference type="GO" id="GO:0005829">
    <property type="term" value="C:cytosol"/>
    <property type="evidence" value="ECO:0007669"/>
    <property type="project" value="TreeGrafter"/>
</dbReference>
<dbReference type="Gene3D" id="3.40.50.1000">
    <property type="entry name" value="HAD superfamily/HAD-like"/>
    <property type="match status" value="1"/>
</dbReference>
<evidence type="ECO:0000313" key="4">
    <source>
        <dbReference type="Proteomes" id="UP000297725"/>
    </source>
</evidence>
<dbReference type="InterPro" id="IPR000150">
    <property type="entry name" value="Cof"/>
</dbReference>
<gene>
    <name evidence="2" type="ORF">E4031_08010</name>
    <name evidence="1" type="ORF">E4Z98_01685</name>
</gene>
<dbReference type="InterPro" id="IPR036412">
    <property type="entry name" value="HAD-like_sf"/>
</dbReference>
<sequence length="256" mass="29017">MIPVKALVFFDLDGTLLNDQSQLTDEVIEALHRMPDNGVIPFIATGRTNTEIQEILEKTGIDSFITMNGQYASFKGKEILNHKIPNRYVKELEEKAKELQHQVAFYKHSGIILSENSDMANHHYEHLSQPVPPISTPTYTEDSYNMLLILGQGYDDVYQEAFPDLTFYRNTPYSIDVVSEGHCKGTGVEEILRHLNDNVTTFAFGDGPNDLELLRACDYKIAMGNAVEDLKRQADYITGDHNEHGIIEALNYYNLI</sequence>
<dbReference type="Proteomes" id="UP000296883">
    <property type="component" value="Chromosome"/>
</dbReference>
<dbReference type="Pfam" id="PF08282">
    <property type="entry name" value="Hydrolase_3"/>
    <property type="match status" value="1"/>
</dbReference>
<dbReference type="SFLD" id="SFLDG01140">
    <property type="entry name" value="C2.B:_Phosphomannomutase_and_P"/>
    <property type="match status" value="1"/>
</dbReference>
<evidence type="ECO:0000313" key="1">
    <source>
        <dbReference type="EMBL" id="QCA28082.1"/>
    </source>
</evidence>
<dbReference type="Gene3D" id="3.30.1240.10">
    <property type="match status" value="1"/>
</dbReference>
<reference evidence="2 4" key="1">
    <citation type="submission" date="2019-03" db="EMBL/GenBank/DDBJ databases">
        <title>Vagococcus sp. was isolated fron gut of Carduelis flavirostris.</title>
        <authorList>
            <person name="Ge Y."/>
        </authorList>
    </citation>
    <scope>NUCLEOTIDE SEQUENCE [LARGE SCALE GENOMIC DNA]</scope>
    <source>
        <strain evidence="2 4">CF-210</strain>
    </source>
</reference>
<reference evidence="1 3" key="2">
    <citation type="journal article" date="2020" name="Int. J. Syst. Evol. Microbiol.">
        <title>Vagococcus xieshaowenii sp. nov., isolated from snow finch (Montifringilla taczanowskii) cloacal content.</title>
        <authorList>
            <person name="Ge Y."/>
            <person name="Yang J."/>
            <person name="Lai X.H."/>
            <person name="Zhang G."/>
            <person name="Jin D."/>
            <person name="Lu S."/>
            <person name="Wang B."/>
            <person name="Huang Y."/>
            <person name="Huang Y."/>
            <person name="Ren Z."/>
            <person name="Zhang X."/>
            <person name="Xu J."/>
        </authorList>
    </citation>
    <scope>NUCLEOTIDE SEQUENCE [LARGE SCALE GENOMIC DNA]</scope>
    <source>
        <strain evidence="1">Personal::cf-49</strain>
        <strain evidence="3">personal::cf-49</strain>
    </source>
</reference>
<dbReference type="GO" id="GO:0016791">
    <property type="term" value="F:phosphatase activity"/>
    <property type="evidence" value="ECO:0007669"/>
    <property type="project" value="UniProtKB-ARBA"/>
</dbReference>
<dbReference type="NCBIfam" id="TIGR01484">
    <property type="entry name" value="HAD-SF-IIB"/>
    <property type="match status" value="1"/>
</dbReference>
<dbReference type="EMBL" id="SRHU01000027">
    <property type="protein sequence ID" value="TFZ40125.1"/>
    <property type="molecule type" value="Genomic_DNA"/>
</dbReference>
<dbReference type="SUPFAM" id="SSF56784">
    <property type="entry name" value="HAD-like"/>
    <property type="match status" value="1"/>
</dbReference>
<accession>A0AAJ5EEM9</accession>
<dbReference type="AlphaFoldDB" id="A0AAJ5EEM9"/>
<keyword evidence="2" id="KW-0378">Hydrolase</keyword>
<dbReference type="PROSITE" id="PS01228">
    <property type="entry name" value="COF_1"/>
    <property type="match status" value="1"/>
</dbReference>
<dbReference type="InterPro" id="IPR023214">
    <property type="entry name" value="HAD_sf"/>
</dbReference>
<dbReference type="RefSeq" id="WP_135254937.1">
    <property type="nucleotide sequence ID" value="NZ_CP038865.1"/>
</dbReference>
<dbReference type="GO" id="GO:0000287">
    <property type="term" value="F:magnesium ion binding"/>
    <property type="evidence" value="ECO:0007669"/>
    <property type="project" value="TreeGrafter"/>
</dbReference>
<dbReference type="PANTHER" id="PTHR10000">
    <property type="entry name" value="PHOSPHOSERINE PHOSPHATASE"/>
    <property type="match status" value="1"/>
</dbReference>
<proteinExistence type="predicted"/>